<dbReference type="GO" id="GO:0016020">
    <property type="term" value="C:membrane"/>
    <property type="evidence" value="ECO:0007669"/>
    <property type="project" value="UniProtKB-SubCell"/>
</dbReference>
<accession>W4R020</accession>
<keyword evidence="7" id="KW-0449">Lipoprotein</keyword>
<comment type="similarity">
    <text evidence="2">Belongs to the GerABKC lipoprotein family.</text>
</comment>
<dbReference type="InterPro" id="IPR046953">
    <property type="entry name" value="Spore_GerAC-like_C"/>
</dbReference>
<dbReference type="eggNOG" id="ENOG502Z8GN">
    <property type="taxonomic scope" value="Bacteria"/>
</dbReference>
<dbReference type="AlphaFoldDB" id="W4R020"/>
<keyword evidence="4" id="KW-0732">Signal</keyword>
<dbReference type="InterPro" id="IPR008844">
    <property type="entry name" value="Spore_GerAC-like"/>
</dbReference>
<feature type="domain" description="Spore germination GerAC-like C-terminal" evidence="8">
    <location>
        <begin position="217"/>
        <end position="385"/>
    </location>
</feature>
<feature type="domain" description="Spore germination protein N-terminal" evidence="9">
    <location>
        <begin position="15"/>
        <end position="205"/>
    </location>
</feature>
<evidence type="ECO:0000256" key="7">
    <source>
        <dbReference type="ARBA" id="ARBA00023288"/>
    </source>
</evidence>
<dbReference type="Pfam" id="PF05504">
    <property type="entry name" value="Spore_GerAC"/>
    <property type="match status" value="1"/>
</dbReference>
<evidence type="ECO:0000256" key="6">
    <source>
        <dbReference type="ARBA" id="ARBA00023139"/>
    </source>
</evidence>
<evidence type="ECO:0000256" key="5">
    <source>
        <dbReference type="ARBA" id="ARBA00023136"/>
    </source>
</evidence>
<dbReference type="Proteomes" id="UP000018896">
    <property type="component" value="Unassembled WGS sequence"/>
</dbReference>
<evidence type="ECO:0000256" key="2">
    <source>
        <dbReference type="ARBA" id="ARBA00007886"/>
    </source>
</evidence>
<comment type="subcellular location">
    <subcellularLocation>
        <location evidence="1">Membrane</location>
        <topology evidence="1">Lipid-anchor</topology>
    </subcellularLocation>
</comment>
<evidence type="ECO:0000259" key="8">
    <source>
        <dbReference type="Pfam" id="PF05504"/>
    </source>
</evidence>
<dbReference type="NCBIfam" id="TIGR02887">
    <property type="entry name" value="spore_ger_x_C"/>
    <property type="match status" value="1"/>
</dbReference>
<dbReference type="STRING" id="1236973.JCM9157_4791"/>
<sequence>MFSFVFLFYRGCWDLNEIEEISFVIGTAFDPASEMDRDEYRKETGRQLPKGMFKMTNQVVIPGEIESGGEGGSSNEGPFFNISSMGMTSFKTNRNFTTRRSRPMNYEHLKIIIINEELAREGIMDHLLDFFARDHEMRRDMLVLISEGQGYDILEKKLPLEMMPAMSIEMISENAPRGHGIPQEKYIGELITDVLSGQSYIVPRIVDKEGDDFKVAGAAIFLGSNNKMIGLLGEYDIQGYGWVTGEMENEALEAYYGENEIPFVYENDFTQVNVDYSHIEGRDVFNLEIRSEGFFVDNWIDHIDLDSVETLQKLEQEIGREIERQATKIIKKMQTEFYADIFKLHEEVRINDFSHWQQVKENWDGKDGAFSKAEINIETQVEIRHYMTNEELEERR</sequence>
<evidence type="ECO:0000256" key="1">
    <source>
        <dbReference type="ARBA" id="ARBA00004635"/>
    </source>
</evidence>
<protein>
    <submittedName>
        <fullName evidence="10">Spore germination protein</fullName>
    </submittedName>
</protein>
<dbReference type="RefSeq" id="WP_035668337.1">
    <property type="nucleotide sequence ID" value="NZ_BAUV01000079.1"/>
</dbReference>
<dbReference type="EMBL" id="BAUV01000079">
    <property type="protein sequence ID" value="GAE37487.1"/>
    <property type="molecule type" value="Genomic_DNA"/>
</dbReference>
<evidence type="ECO:0000313" key="10">
    <source>
        <dbReference type="EMBL" id="GAE37487.1"/>
    </source>
</evidence>
<organism evidence="10 11">
    <name type="scientific">Halalkalibacter akibai (strain ATCC 43226 / DSM 21942 / CIP 109018 / JCM 9157 / 1139)</name>
    <name type="common">Bacillus akibai</name>
    <dbReference type="NCBI Taxonomy" id="1236973"/>
    <lineage>
        <taxon>Bacteria</taxon>
        <taxon>Bacillati</taxon>
        <taxon>Bacillota</taxon>
        <taxon>Bacilli</taxon>
        <taxon>Bacillales</taxon>
        <taxon>Bacillaceae</taxon>
        <taxon>Halalkalibacter</taxon>
    </lineage>
</organism>
<dbReference type="PANTHER" id="PTHR35789">
    <property type="entry name" value="SPORE GERMINATION PROTEIN B3"/>
    <property type="match status" value="1"/>
</dbReference>
<evidence type="ECO:0000313" key="11">
    <source>
        <dbReference type="Proteomes" id="UP000018896"/>
    </source>
</evidence>
<gene>
    <name evidence="10" type="ORF">JCM9157_4791</name>
</gene>
<dbReference type="InterPro" id="IPR038501">
    <property type="entry name" value="Spore_GerAC_C_sf"/>
</dbReference>
<dbReference type="InterPro" id="IPR057336">
    <property type="entry name" value="GerAC_N"/>
</dbReference>
<name>W4R020_HALA3</name>
<proteinExistence type="inferred from homology"/>
<keyword evidence="3" id="KW-0309">Germination</keyword>
<evidence type="ECO:0000256" key="3">
    <source>
        <dbReference type="ARBA" id="ARBA00022544"/>
    </source>
</evidence>
<dbReference type="GO" id="GO:0009847">
    <property type="term" value="P:spore germination"/>
    <property type="evidence" value="ECO:0007669"/>
    <property type="project" value="InterPro"/>
</dbReference>
<evidence type="ECO:0000256" key="4">
    <source>
        <dbReference type="ARBA" id="ARBA00022729"/>
    </source>
</evidence>
<keyword evidence="11" id="KW-1185">Reference proteome</keyword>
<keyword evidence="5" id="KW-0472">Membrane</keyword>
<comment type="caution">
    <text evidence="10">The sequence shown here is derived from an EMBL/GenBank/DDBJ whole genome shotgun (WGS) entry which is preliminary data.</text>
</comment>
<reference evidence="10 11" key="1">
    <citation type="journal article" date="2014" name="Genome Announc.">
        <title>Draft Genome Sequences of Three Alkaliphilic Bacillus Strains, Bacillus wakoensis JCM 9140T, Bacillus akibai JCM 9157T, and Bacillus hemicellulosilyticus JCM 9152T.</title>
        <authorList>
            <person name="Yuki M."/>
            <person name="Oshima K."/>
            <person name="Suda W."/>
            <person name="Oshida Y."/>
            <person name="Kitamura K."/>
            <person name="Iida T."/>
            <person name="Hattori M."/>
            <person name="Ohkuma M."/>
        </authorList>
    </citation>
    <scope>NUCLEOTIDE SEQUENCE [LARGE SCALE GENOMIC DNA]</scope>
    <source>
        <strain evidence="10 11">JCM 9157</strain>
    </source>
</reference>
<keyword evidence="6" id="KW-0564">Palmitate</keyword>
<dbReference type="OrthoDB" id="2569624at2"/>
<dbReference type="PANTHER" id="PTHR35789:SF1">
    <property type="entry name" value="SPORE GERMINATION PROTEIN B3"/>
    <property type="match status" value="1"/>
</dbReference>
<dbReference type="Gene3D" id="3.30.300.210">
    <property type="entry name" value="Nutrient germinant receptor protein C, domain 3"/>
    <property type="match status" value="1"/>
</dbReference>
<evidence type="ECO:0000259" key="9">
    <source>
        <dbReference type="Pfam" id="PF25198"/>
    </source>
</evidence>
<dbReference type="Pfam" id="PF25198">
    <property type="entry name" value="Spore_GerAC_N"/>
    <property type="match status" value="1"/>
</dbReference>